<dbReference type="EMBL" id="BK068113">
    <property type="protein sequence ID" value="DBA56369.1"/>
    <property type="molecule type" value="Genomic_DNA"/>
</dbReference>
<reference evidence="1" key="1">
    <citation type="journal article" date="2023" name="Microbiome">
        <title>Phages are unrecognized players in the ecology of the oral pathogen Porphyromonas gingivalis.</title>
        <authorList>
            <person name="Matrishin C.B."/>
            <person name="Haase E.M."/>
            <person name="Dewhirst F.E."/>
            <person name="Mark Welch J.L."/>
            <person name="Miranda-Sanchez F."/>
            <person name="Chen T."/>
            <person name="MacFarland D.C."/>
            <person name="Kauffman K.M."/>
        </authorList>
    </citation>
    <scope>NUCLEOTIDE SEQUENCE</scope>
</reference>
<protein>
    <submittedName>
        <fullName evidence="1">Uncharacterized protein</fullName>
    </submittedName>
</protein>
<accession>A0AAT9J9P2</accession>
<organism evidence="1">
    <name type="scientific">Porphyromonas phage phage032a_KCOM2801</name>
    <dbReference type="NCBI Taxonomy" id="3154122"/>
    <lineage>
        <taxon>Viruses</taxon>
        <taxon>Duplodnaviria</taxon>
        <taxon>Heunggongvirae</taxon>
        <taxon>Uroviricota</taxon>
        <taxon>Caudoviricetes</taxon>
        <taxon>Nixviridae</taxon>
        <taxon>Nixvirus</taxon>
        <taxon>Nixvirus pging00X</taxon>
    </lineage>
</organism>
<proteinExistence type="predicted"/>
<evidence type="ECO:0000313" key="1">
    <source>
        <dbReference type="EMBL" id="DBA56369.1"/>
    </source>
</evidence>
<sequence length="219" mass="23742">MKKNKIKKYAIALLGIIALLFIGAMMQAQGVFGDLFASGSVLTAGAIVPMADIEDVGDIDVAGESLSYRIRLIRVEDIDTSKKFVSDESKPGAIKQIPLKDGAKISSLHCHTLPEFTSKGSKGDITVSGESTVTAVIGGFREETLRFLEEYVGRKFLLIIEECGAEEKAYLVGTKCKPMVLTEFDNRNNKDSRSCSITFKSNSIYQPIRYTGGETNGAG</sequence>
<name>A0AAT9J9P2_9CAUD</name>
<reference evidence="1" key="2">
    <citation type="submission" date="2024-05" db="EMBL/GenBank/DDBJ databases">
        <authorList>
            <person name="Matrishin C.B."/>
            <person name="Kauffman K.M."/>
        </authorList>
    </citation>
    <scope>NUCLEOTIDE SEQUENCE</scope>
</reference>